<evidence type="ECO:0000259" key="7">
    <source>
        <dbReference type="Pfam" id="PF01432"/>
    </source>
</evidence>
<evidence type="ECO:0000256" key="1">
    <source>
        <dbReference type="ARBA" id="ARBA00022670"/>
    </source>
</evidence>
<keyword evidence="9" id="KW-1185">Reference proteome</keyword>
<comment type="similarity">
    <text evidence="6">Belongs to the peptidase M3 family.</text>
</comment>
<dbReference type="EMBL" id="CAKJTG010000006">
    <property type="protein sequence ID" value="CAG9607597.1"/>
    <property type="molecule type" value="Genomic_DNA"/>
</dbReference>
<dbReference type="InterPro" id="IPR001567">
    <property type="entry name" value="Pept_M3A_M3B_dom"/>
</dbReference>
<evidence type="ECO:0000256" key="5">
    <source>
        <dbReference type="ARBA" id="ARBA00023049"/>
    </source>
</evidence>
<sequence length="564" mass="67127">MKANEIHYSRVNMGQFSQTFKRFLERFVTAESFEELNKWFLSINQLRNEFESMEQLAYLKHMIDLSNEEYKKEKAYFDQVSSEYQAIVTDYYKAILQTTYRTQLEKRWGSQLFRIAELKVKTFSENIVEELQLEKELIGKYFSLLGTAELEFNEMKLSLFELNRYTVSNDRNERRQAYTTIYSFYAANEKQLETILDDLIKIRTKMAKKLGYETFTQLGYDRLKRTNYKPEDVEVYRNQVKQFGVPFISKLREKQRNRIGVEKLKFYDERVYFKSGAPKLTGNANDIIQRALTMYSELSSETREFFEYMVSEGNMDLLSKKGKRGGAFATYMATEKAPFIFANFVGIPNDVRVLTHEVGHAFQFYLSRNTPIPEYIAPTYDAAEIHSFTMERFSWPWMELFFGNDAAKYKFSHLTEAFILMPWANAIDEFQHYLYENWEATPEERKAKWREMERVYMPEKDYDGFDFLEQGASFYQIGHLFETPFYFIDYDIAHNCATQLWIKYNESLEEGWNDFLNICRVGGSESLVEIINRARLLSPFEVGSLKYIIDYVDKWVEQFEDESF</sequence>
<keyword evidence="1 6" id="KW-0645">Protease</keyword>
<dbReference type="Pfam" id="PF01432">
    <property type="entry name" value="Peptidase_M3"/>
    <property type="match status" value="1"/>
</dbReference>
<organism evidence="8 9">
    <name type="scientific">Pseudoneobacillus rhizosphaerae</name>
    <dbReference type="NCBI Taxonomy" id="2880968"/>
    <lineage>
        <taxon>Bacteria</taxon>
        <taxon>Bacillati</taxon>
        <taxon>Bacillota</taxon>
        <taxon>Bacilli</taxon>
        <taxon>Bacillales</taxon>
        <taxon>Bacillaceae</taxon>
        <taxon>Pseudoneobacillus</taxon>
    </lineage>
</organism>
<evidence type="ECO:0000313" key="8">
    <source>
        <dbReference type="EMBL" id="CAG9607597.1"/>
    </source>
</evidence>
<keyword evidence="4 6" id="KW-0862">Zinc</keyword>
<evidence type="ECO:0000256" key="3">
    <source>
        <dbReference type="ARBA" id="ARBA00022801"/>
    </source>
</evidence>
<comment type="caution">
    <text evidence="8">The sequence shown here is derived from an EMBL/GenBank/DDBJ whole genome shotgun (WGS) entry which is preliminary data.</text>
</comment>
<reference evidence="8" key="1">
    <citation type="submission" date="2021-10" db="EMBL/GenBank/DDBJ databases">
        <authorList>
            <person name="Criscuolo A."/>
        </authorList>
    </citation>
    <scope>NUCLEOTIDE SEQUENCE</scope>
    <source>
        <strain evidence="8">CIP111885</strain>
    </source>
</reference>
<dbReference type="GO" id="GO:0004222">
    <property type="term" value="F:metalloendopeptidase activity"/>
    <property type="evidence" value="ECO:0007669"/>
    <property type="project" value="InterPro"/>
</dbReference>
<dbReference type="CDD" id="cd09606">
    <property type="entry name" value="M3B_PepF"/>
    <property type="match status" value="1"/>
</dbReference>
<proteinExistence type="inferred from homology"/>
<accession>A0A9C7G8P1</accession>
<evidence type="ECO:0000256" key="4">
    <source>
        <dbReference type="ARBA" id="ARBA00022833"/>
    </source>
</evidence>
<dbReference type="Proteomes" id="UP000789845">
    <property type="component" value="Unassembled WGS sequence"/>
</dbReference>
<dbReference type="SUPFAM" id="SSF55486">
    <property type="entry name" value="Metalloproteases ('zincins'), catalytic domain"/>
    <property type="match status" value="1"/>
</dbReference>
<keyword evidence="2 6" id="KW-0479">Metal-binding</keyword>
<protein>
    <recommendedName>
        <fullName evidence="7">Peptidase M3A/M3B catalytic domain-containing protein</fullName>
    </recommendedName>
</protein>
<evidence type="ECO:0000313" key="9">
    <source>
        <dbReference type="Proteomes" id="UP000789845"/>
    </source>
</evidence>
<dbReference type="NCBIfam" id="TIGR02289">
    <property type="entry name" value="M3_not_pepF"/>
    <property type="match status" value="1"/>
</dbReference>
<dbReference type="GO" id="GO:0006508">
    <property type="term" value="P:proteolysis"/>
    <property type="evidence" value="ECO:0007669"/>
    <property type="project" value="UniProtKB-KW"/>
</dbReference>
<keyword evidence="5 6" id="KW-0482">Metalloprotease</keyword>
<name>A0A9C7G8P1_9BACI</name>
<feature type="domain" description="Peptidase M3A/M3B catalytic" evidence="7">
    <location>
        <begin position="166"/>
        <end position="537"/>
    </location>
</feature>
<keyword evidence="3 6" id="KW-0378">Hydrolase</keyword>
<dbReference type="Gene3D" id="1.10.1370.30">
    <property type="match status" value="1"/>
</dbReference>
<dbReference type="GO" id="GO:0046872">
    <property type="term" value="F:metal ion binding"/>
    <property type="evidence" value="ECO:0007669"/>
    <property type="project" value="UniProtKB-UniRule"/>
</dbReference>
<dbReference type="InterPro" id="IPR011976">
    <property type="entry name" value="Pept_M3B_oligopep-rel"/>
</dbReference>
<comment type="cofactor">
    <cofactor evidence="6">
        <name>Zn(2+)</name>
        <dbReference type="ChEBI" id="CHEBI:29105"/>
    </cofactor>
    <text evidence="6">Binds 1 zinc ion.</text>
</comment>
<evidence type="ECO:0000256" key="2">
    <source>
        <dbReference type="ARBA" id="ARBA00022723"/>
    </source>
</evidence>
<evidence type="ECO:0000256" key="6">
    <source>
        <dbReference type="RuleBase" id="RU003435"/>
    </source>
</evidence>
<gene>
    <name evidence="8" type="ORF">NEOCIP111885_01289</name>
</gene>
<dbReference type="AlphaFoldDB" id="A0A9C7G8P1"/>